<gene>
    <name evidence="2" type="ORF">Cvel_12568</name>
</gene>
<reference evidence="2" key="1">
    <citation type="submission" date="2014-11" db="EMBL/GenBank/DDBJ databases">
        <authorList>
            <person name="Otto D Thomas"/>
            <person name="Naeem Raeece"/>
        </authorList>
    </citation>
    <scope>NUCLEOTIDE SEQUENCE</scope>
</reference>
<evidence type="ECO:0000313" key="2">
    <source>
        <dbReference type="EMBL" id="CEM54169.1"/>
    </source>
</evidence>
<evidence type="ECO:0000256" key="1">
    <source>
        <dbReference type="SAM" id="MobiDB-lite"/>
    </source>
</evidence>
<organism evidence="2">
    <name type="scientific">Chromera velia CCMP2878</name>
    <dbReference type="NCBI Taxonomy" id="1169474"/>
    <lineage>
        <taxon>Eukaryota</taxon>
        <taxon>Sar</taxon>
        <taxon>Alveolata</taxon>
        <taxon>Colpodellida</taxon>
        <taxon>Chromeraceae</taxon>
        <taxon>Chromera</taxon>
    </lineage>
</organism>
<name>A0A0G4IAH5_9ALVE</name>
<dbReference type="VEuPathDB" id="CryptoDB:Cvel_12568"/>
<feature type="compositionally biased region" description="Acidic residues" evidence="1">
    <location>
        <begin position="110"/>
        <end position="126"/>
    </location>
</feature>
<proteinExistence type="predicted"/>
<accession>A0A0G4IAH5</accession>
<dbReference type="AlphaFoldDB" id="A0A0G4IAH5"/>
<feature type="compositionally biased region" description="Polar residues" evidence="1">
    <location>
        <begin position="1"/>
        <end position="10"/>
    </location>
</feature>
<sequence length="299" mass="32185">MIDRSASGSVSDGVPLDGDTLWQKFSDMVDGDDSILAVHGEDSGIGEERDAPGVSTPSDGHQVEPAKGDRDRETETGSDCPFEWLNDEEIDKNLVYQEDEDIVWGAEATEGEGAEGEGAEAMEGEDSPLKRRRAELDISPEAIAKELRKARRRHQANTCMEKGCMPILPDDPEIAALFSNNEKAKRFLQDLRLIRDLGWMSALSLDTRSVGGGDGKGLKEGLGVEEGLGAELKERLGAGTGAGAGVEDVEKIGGGGAPREGLDEISKRLSQSEVIGENACQISLLNYWIFCVPFEIHLS</sequence>
<feature type="region of interest" description="Disordered" evidence="1">
    <location>
        <begin position="1"/>
        <end position="20"/>
    </location>
</feature>
<feature type="compositionally biased region" description="Basic and acidic residues" evidence="1">
    <location>
        <begin position="39"/>
        <end position="51"/>
    </location>
</feature>
<protein>
    <submittedName>
        <fullName evidence="2">Uncharacterized protein</fullName>
    </submittedName>
</protein>
<feature type="region of interest" description="Disordered" evidence="1">
    <location>
        <begin position="33"/>
        <end position="82"/>
    </location>
</feature>
<feature type="region of interest" description="Disordered" evidence="1">
    <location>
        <begin position="110"/>
        <end position="129"/>
    </location>
</feature>
<dbReference type="EMBL" id="CDMZ01005762">
    <property type="protein sequence ID" value="CEM54169.1"/>
    <property type="molecule type" value="Genomic_DNA"/>
</dbReference>
<feature type="compositionally biased region" description="Basic and acidic residues" evidence="1">
    <location>
        <begin position="61"/>
        <end position="75"/>
    </location>
</feature>